<dbReference type="InterPro" id="IPR011251">
    <property type="entry name" value="Luciferase-like_dom"/>
</dbReference>
<organism evidence="6 7">
    <name type="scientific">Halorutilus salinus</name>
    <dbReference type="NCBI Taxonomy" id="2487751"/>
    <lineage>
        <taxon>Archaea</taxon>
        <taxon>Methanobacteriati</taxon>
        <taxon>Methanobacteriota</taxon>
        <taxon>Stenosarchaea group</taxon>
        <taxon>Halobacteria</taxon>
        <taxon>Halorutilales</taxon>
        <taxon>Halorutilaceae</taxon>
        <taxon>Halorutilus</taxon>
    </lineage>
</organism>
<feature type="domain" description="Luciferase-like" evidence="5">
    <location>
        <begin position="5"/>
        <end position="288"/>
    </location>
</feature>
<protein>
    <recommendedName>
        <fullName evidence="4">5,10-methylenetetrahydromethanopterin reductase</fullName>
        <ecNumber evidence="4">1.5.98.2</ecNumber>
    </recommendedName>
    <alternativeName>
        <fullName evidence="4">Coenzyme F420-dependent N(5),N(10)-methylenetetrahydromethanopterin reductase</fullName>
    </alternativeName>
    <alternativeName>
        <fullName evidence="4">Methylene-H(4)MPT reductase</fullName>
    </alternativeName>
</protein>
<dbReference type="GO" id="GO:0016705">
    <property type="term" value="F:oxidoreductase activity, acting on paired donors, with incorporation or reduction of molecular oxygen"/>
    <property type="evidence" value="ECO:0007669"/>
    <property type="project" value="InterPro"/>
</dbReference>
<dbReference type="GO" id="GO:0005737">
    <property type="term" value="C:cytoplasm"/>
    <property type="evidence" value="ECO:0007669"/>
    <property type="project" value="UniProtKB-SubCell"/>
</dbReference>
<gene>
    <name evidence="4" type="primary">mer</name>
    <name evidence="6" type="ORF">EGH25_09300</name>
</gene>
<dbReference type="GO" id="GO:0006730">
    <property type="term" value="P:one-carbon metabolic process"/>
    <property type="evidence" value="ECO:0007669"/>
    <property type="project" value="UniProtKB-UniRule"/>
</dbReference>
<evidence type="ECO:0000313" key="6">
    <source>
        <dbReference type="EMBL" id="MCX2819544.1"/>
    </source>
</evidence>
<name>A0A9Q4GGV9_9EURY</name>
<keyword evidence="7" id="KW-1185">Reference proteome</keyword>
<dbReference type="RefSeq" id="WP_266087892.1">
    <property type="nucleotide sequence ID" value="NZ_RKLV01000009.1"/>
</dbReference>
<comment type="caution">
    <text evidence="6">The sequence shown here is derived from an EMBL/GenBank/DDBJ whole genome shotgun (WGS) entry which is preliminary data.</text>
</comment>
<reference evidence="6" key="1">
    <citation type="submission" date="2022-09" db="EMBL/GenBank/DDBJ databases">
        <title>Haloadaptaus new haloarchaeum isolated from saline soil.</title>
        <authorList>
            <person name="Duran-Viseras A."/>
            <person name="Sanchez-Porro C."/>
            <person name="Ventosa A."/>
        </authorList>
    </citation>
    <scope>NUCLEOTIDE SEQUENCE</scope>
    <source>
        <strain evidence="6">F3-133</strain>
    </source>
</reference>
<evidence type="ECO:0000259" key="5">
    <source>
        <dbReference type="Pfam" id="PF00296"/>
    </source>
</evidence>
<comment type="subcellular location">
    <subcellularLocation>
        <location evidence="4">Cytoplasm</location>
    </subcellularLocation>
</comment>
<dbReference type="Gene3D" id="3.20.20.30">
    <property type="entry name" value="Luciferase-like domain"/>
    <property type="match status" value="1"/>
</dbReference>
<dbReference type="Pfam" id="PF00296">
    <property type="entry name" value="Bac_luciferase"/>
    <property type="match status" value="1"/>
</dbReference>
<keyword evidence="3 4" id="KW-0560">Oxidoreductase</keyword>
<dbReference type="InterPro" id="IPR050564">
    <property type="entry name" value="F420-G6PD/mer"/>
</dbReference>
<dbReference type="Proteomes" id="UP001149411">
    <property type="component" value="Unassembled WGS sequence"/>
</dbReference>
<keyword evidence="1 4" id="KW-0963">Cytoplasm</keyword>
<comment type="function">
    <text evidence="4">Catalyzes the oxidation of methyl-H(4)MPT to methylene-H(4)MPT.</text>
</comment>
<evidence type="ECO:0000256" key="2">
    <source>
        <dbReference type="ARBA" id="ARBA00022563"/>
    </source>
</evidence>
<dbReference type="SUPFAM" id="SSF51679">
    <property type="entry name" value="Bacterial luciferase-like"/>
    <property type="match status" value="1"/>
</dbReference>
<dbReference type="CDD" id="cd01097">
    <property type="entry name" value="Tetrahydromethanopterin_reductase"/>
    <property type="match status" value="1"/>
</dbReference>
<keyword evidence="2 4" id="KW-0554">One-carbon metabolism</keyword>
<comment type="similarity">
    <text evidence="4">Belongs to the mer family.</text>
</comment>
<dbReference type="AlphaFoldDB" id="A0A9Q4GGV9"/>
<dbReference type="PANTHER" id="PTHR43244:SF1">
    <property type="entry name" value="5,10-METHYLENETETRAHYDROMETHANOPTERIN REDUCTASE"/>
    <property type="match status" value="1"/>
</dbReference>
<comment type="catalytic activity">
    <reaction evidence="4">
        <text>5-methyl-5,6,7,8-tetrahydromethanopterin + oxidized coenzyme F420-(gamma-L-Glu)(n) + H(+) = 5,10-methylenetetrahydromethanopterin + reduced coenzyme F420-(gamma-L-Glu)(n)</text>
        <dbReference type="Rhea" id="RHEA:21144"/>
        <dbReference type="Rhea" id="RHEA-COMP:12939"/>
        <dbReference type="Rhea" id="RHEA-COMP:14378"/>
        <dbReference type="ChEBI" id="CHEBI:15378"/>
        <dbReference type="ChEBI" id="CHEBI:57818"/>
        <dbReference type="ChEBI" id="CHEBI:58116"/>
        <dbReference type="ChEBI" id="CHEBI:133980"/>
        <dbReference type="ChEBI" id="CHEBI:139511"/>
        <dbReference type="EC" id="1.5.98.2"/>
    </reaction>
</comment>
<evidence type="ECO:0000256" key="3">
    <source>
        <dbReference type="ARBA" id="ARBA00023002"/>
    </source>
</evidence>
<dbReference type="InterPro" id="IPR019946">
    <property type="entry name" value="MeH4methanopterin_reductase"/>
</dbReference>
<accession>A0A9Q4GGV9</accession>
<evidence type="ECO:0000313" key="7">
    <source>
        <dbReference type="Proteomes" id="UP001149411"/>
    </source>
</evidence>
<dbReference type="PANTHER" id="PTHR43244">
    <property type="match status" value="1"/>
</dbReference>
<dbReference type="HAMAP" id="MF_01091">
    <property type="entry name" value="F420_mer"/>
    <property type="match status" value="1"/>
</dbReference>
<dbReference type="GO" id="GO:0018537">
    <property type="term" value="F:coenzyme F420-dependent N5,N10-methenyltetrahydromethanopterin reductase activity"/>
    <property type="evidence" value="ECO:0007669"/>
    <property type="project" value="UniProtKB-UniRule"/>
</dbReference>
<dbReference type="EC" id="1.5.98.2" evidence="4"/>
<dbReference type="EMBL" id="RKLV01000009">
    <property type="protein sequence ID" value="MCX2819544.1"/>
    <property type="molecule type" value="Genomic_DNA"/>
</dbReference>
<dbReference type="NCBIfam" id="NF002619">
    <property type="entry name" value="PRK02271.1"/>
    <property type="match status" value="1"/>
</dbReference>
<evidence type="ECO:0000256" key="1">
    <source>
        <dbReference type="ARBA" id="ARBA00022490"/>
    </source>
</evidence>
<evidence type="ECO:0000256" key="4">
    <source>
        <dbReference type="HAMAP-Rule" id="MF_01091"/>
    </source>
</evidence>
<dbReference type="InterPro" id="IPR036661">
    <property type="entry name" value="Luciferase-like_sf"/>
</dbReference>
<sequence>MADVELVAEEPVDRLVSLSETAEDEGFDGVWVTDHYNNRNPFVALTAIAGATEDVDIGPGITNPYYAHPAYTANAVATLDEYTGGRARLGVGPGDPNTLKALEIERDSPLYEVLDAVKLTRSLLAGEKVTEEGLTKGAKLNYETETVPVYVGAQGPNMLRMANDHGDGILINASHPDDFVWSFEQIDEADAEIVAYTSFSVSDNREEAKKSARQPVAFIASASPPPVLERHGVDAELADEIGGHIERGEFSEAFGKVTDPMLDAFSVYGTPEECGERVDALYETGVDTVVVGSPLGPEPKEALRVTSELV</sequence>
<proteinExistence type="inferred from homology"/>